<proteinExistence type="predicted"/>
<keyword evidence="3" id="KW-1185">Reference proteome</keyword>
<gene>
    <name evidence="2" type="ORF">SAMN06297358_0771</name>
</gene>
<evidence type="ECO:0000259" key="1">
    <source>
        <dbReference type="Pfam" id="PF22292"/>
    </source>
</evidence>
<protein>
    <recommendedName>
        <fullName evidence="1">DUF6965 domain-containing protein</fullName>
    </recommendedName>
</protein>
<dbReference type="OrthoDB" id="771180at2"/>
<dbReference type="AlphaFoldDB" id="A0A285ZSM1"/>
<accession>A0A285ZSM1</accession>
<dbReference type="RefSeq" id="WP_097128882.1">
    <property type="nucleotide sequence ID" value="NZ_OCMT01000001.1"/>
</dbReference>
<feature type="domain" description="DUF6965" evidence="1">
    <location>
        <begin position="1"/>
        <end position="67"/>
    </location>
</feature>
<evidence type="ECO:0000313" key="2">
    <source>
        <dbReference type="EMBL" id="SOD12638.1"/>
    </source>
</evidence>
<dbReference type="EMBL" id="OCMT01000001">
    <property type="protein sequence ID" value="SOD12638.1"/>
    <property type="molecule type" value="Genomic_DNA"/>
</dbReference>
<dbReference type="Pfam" id="PF22292">
    <property type="entry name" value="DUF6965"/>
    <property type="match status" value="1"/>
</dbReference>
<name>A0A285ZSM1_9SPHI</name>
<dbReference type="Proteomes" id="UP000219281">
    <property type="component" value="Unassembled WGS sequence"/>
</dbReference>
<evidence type="ECO:0000313" key="3">
    <source>
        <dbReference type="Proteomes" id="UP000219281"/>
    </source>
</evidence>
<dbReference type="InterPro" id="IPR054238">
    <property type="entry name" value="DUF6965"/>
</dbReference>
<sequence>MTIEELEEWYKNAPAPQMPVHLDEANTVHDYALFVNSHFEGLKFAKVELTKSPLMTRLLKMKLLIEANL</sequence>
<reference evidence="3" key="1">
    <citation type="submission" date="2017-09" db="EMBL/GenBank/DDBJ databases">
        <authorList>
            <person name="Varghese N."/>
            <person name="Submissions S."/>
        </authorList>
    </citation>
    <scope>NUCLEOTIDE SEQUENCE [LARGE SCALE GENOMIC DNA]</scope>
    <source>
        <strain evidence="3">CGMCC 1.12803</strain>
    </source>
</reference>
<organism evidence="2 3">
    <name type="scientific">Pedobacter xixiisoli</name>
    <dbReference type="NCBI Taxonomy" id="1476464"/>
    <lineage>
        <taxon>Bacteria</taxon>
        <taxon>Pseudomonadati</taxon>
        <taxon>Bacteroidota</taxon>
        <taxon>Sphingobacteriia</taxon>
        <taxon>Sphingobacteriales</taxon>
        <taxon>Sphingobacteriaceae</taxon>
        <taxon>Pedobacter</taxon>
    </lineage>
</organism>